<name>A0A6S6P2B5_9MYCO</name>
<protein>
    <recommendedName>
        <fullName evidence="1">ANTAR domain-containing protein</fullName>
    </recommendedName>
</protein>
<dbReference type="Proteomes" id="UP000515734">
    <property type="component" value="Chromosome"/>
</dbReference>
<dbReference type="EMBL" id="AP023287">
    <property type="protein sequence ID" value="BCI52136.1"/>
    <property type="molecule type" value="Genomic_DNA"/>
</dbReference>
<dbReference type="AlphaFoldDB" id="A0A6S6P2B5"/>
<dbReference type="InterPro" id="IPR005561">
    <property type="entry name" value="ANTAR"/>
</dbReference>
<dbReference type="SMART" id="SM01012">
    <property type="entry name" value="ANTAR"/>
    <property type="match status" value="1"/>
</dbReference>
<accession>A0A6S6P2B5</accession>
<dbReference type="GO" id="GO:0003723">
    <property type="term" value="F:RNA binding"/>
    <property type="evidence" value="ECO:0007669"/>
    <property type="project" value="InterPro"/>
</dbReference>
<dbReference type="InterPro" id="IPR029016">
    <property type="entry name" value="GAF-like_dom_sf"/>
</dbReference>
<evidence type="ECO:0000259" key="1">
    <source>
        <dbReference type="SMART" id="SM01012"/>
    </source>
</evidence>
<evidence type="ECO:0000313" key="3">
    <source>
        <dbReference type="Proteomes" id="UP000515734"/>
    </source>
</evidence>
<gene>
    <name evidence="2" type="ORF">NIIDNTM18_14140</name>
</gene>
<proteinExistence type="predicted"/>
<feature type="domain" description="ANTAR" evidence="1">
    <location>
        <begin position="15"/>
        <end position="71"/>
    </location>
</feature>
<sequence length="273" mass="29065">MADMRIGDEQTFSETALIAPINLISHATVSSAVAKLQDDHGITDADTAFRALLTVSQRYDVKLRHLSAAVLSMEPASATVKSAPAPALSFSLRGRGDLPKRADVLNDLLTAAVDLFSAPAGAVQLRDTMHGGLCIESHAGLPEQFRHHFSYVEDAGSAAAHATAHCEVVRVDDVAISPLYSFSDMEVLASCGVQAELAVPMCDEDGRNRGAVTVMFDSRRPRIDPFSVEMLHGHADSCAQWLRWYDSTVMPKLVGAVHDVSAALVAEAGAVSA</sequence>
<dbReference type="Pfam" id="PF01590">
    <property type="entry name" value="GAF"/>
    <property type="match status" value="1"/>
</dbReference>
<organism evidence="2 3">
    <name type="scientific">Mycolicibacterium litorale</name>
    <dbReference type="NCBI Taxonomy" id="758802"/>
    <lineage>
        <taxon>Bacteria</taxon>
        <taxon>Bacillati</taxon>
        <taxon>Actinomycetota</taxon>
        <taxon>Actinomycetes</taxon>
        <taxon>Mycobacteriales</taxon>
        <taxon>Mycobacteriaceae</taxon>
        <taxon>Mycolicibacterium</taxon>
    </lineage>
</organism>
<dbReference type="Gene3D" id="3.30.450.40">
    <property type="match status" value="1"/>
</dbReference>
<evidence type="ECO:0000313" key="2">
    <source>
        <dbReference type="EMBL" id="BCI52136.1"/>
    </source>
</evidence>
<dbReference type="SUPFAM" id="SSF55781">
    <property type="entry name" value="GAF domain-like"/>
    <property type="match status" value="1"/>
</dbReference>
<reference evidence="2 3" key="1">
    <citation type="submission" date="2020-07" db="EMBL/GenBank/DDBJ databases">
        <title>Complete genome sequence of Mycolicibacterium litorale like strain isolated from cardiac implantable electronic device infection.</title>
        <authorList>
            <person name="Fukano H."/>
            <person name="Miyama H."/>
            <person name="Hoshino Y."/>
        </authorList>
    </citation>
    <scope>NUCLEOTIDE SEQUENCE [LARGE SCALE GENOMIC DNA]</scope>
    <source>
        <strain evidence="2 3">NIIDNTM18</strain>
    </source>
</reference>
<dbReference type="InterPro" id="IPR003018">
    <property type="entry name" value="GAF"/>
</dbReference>
<dbReference type="RefSeq" id="WP_185295003.1">
    <property type="nucleotide sequence ID" value="NZ_AP023287.1"/>
</dbReference>